<reference evidence="8 9" key="1">
    <citation type="submission" date="2017-02" db="EMBL/GenBank/DDBJ databases">
        <title>Draft Genome Sequence of Streptomyces tsukubaensis F601, a Producer of the immunosuppressant tacrolimus FK506.</title>
        <authorList>
            <person name="Zong G."/>
            <person name="Zhong C."/>
            <person name="Fu J."/>
            <person name="Qin R."/>
            <person name="Cao G."/>
        </authorList>
    </citation>
    <scope>NUCLEOTIDE SEQUENCE [LARGE SCALE GENOMIC DNA]</scope>
    <source>
        <strain evidence="8 9">F601</strain>
    </source>
</reference>
<keyword evidence="4 6" id="KW-1133">Transmembrane helix</keyword>
<feature type="transmembrane region" description="Helical" evidence="6">
    <location>
        <begin position="213"/>
        <end position="239"/>
    </location>
</feature>
<protein>
    <recommendedName>
        <fullName evidence="7">Type II secretion system protein GspF domain-containing protein</fullName>
    </recommendedName>
</protein>
<evidence type="ECO:0000256" key="1">
    <source>
        <dbReference type="ARBA" id="ARBA00004651"/>
    </source>
</evidence>
<dbReference type="GO" id="GO:0005886">
    <property type="term" value="C:plasma membrane"/>
    <property type="evidence" value="ECO:0007669"/>
    <property type="project" value="UniProtKB-SubCell"/>
</dbReference>
<dbReference type="EMBL" id="MVFC01000005">
    <property type="protein sequence ID" value="OON81139.1"/>
    <property type="molecule type" value="Genomic_DNA"/>
</dbReference>
<evidence type="ECO:0000256" key="6">
    <source>
        <dbReference type="SAM" id="Phobius"/>
    </source>
</evidence>
<proteinExistence type="predicted"/>
<dbReference type="PANTHER" id="PTHR35007:SF3">
    <property type="entry name" value="POSSIBLE CONSERVED ALANINE RICH MEMBRANE PROTEIN"/>
    <property type="match status" value="1"/>
</dbReference>
<keyword evidence="2" id="KW-1003">Cell membrane</keyword>
<evidence type="ECO:0000256" key="2">
    <source>
        <dbReference type="ARBA" id="ARBA00022475"/>
    </source>
</evidence>
<dbReference type="PANTHER" id="PTHR35007">
    <property type="entry name" value="INTEGRAL MEMBRANE PROTEIN-RELATED"/>
    <property type="match status" value="1"/>
</dbReference>
<evidence type="ECO:0000313" key="8">
    <source>
        <dbReference type="EMBL" id="OON81139.1"/>
    </source>
</evidence>
<keyword evidence="9" id="KW-1185">Reference proteome</keyword>
<keyword evidence="3 6" id="KW-0812">Transmembrane</keyword>
<evidence type="ECO:0000256" key="3">
    <source>
        <dbReference type="ARBA" id="ARBA00022692"/>
    </source>
</evidence>
<keyword evidence="5 6" id="KW-0472">Membrane</keyword>
<feature type="transmembrane region" description="Helical" evidence="6">
    <location>
        <begin position="58"/>
        <end position="80"/>
    </location>
</feature>
<evidence type="ECO:0000313" key="9">
    <source>
        <dbReference type="Proteomes" id="UP000190539"/>
    </source>
</evidence>
<dbReference type="InterPro" id="IPR018076">
    <property type="entry name" value="T2SS_GspF_dom"/>
</dbReference>
<comment type="subcellular location">
    <subcellularLocation>
        <location evidence="1">Cell membrane</location>
        <topology evidence="1">Multi-pass membrane protein</topology>
    </subcellularLocation>
</comment>
<dbReference type="OrthoDB" id="3267562at2"/>
<organism evidence="8 9">
    <name type="scientific">Streptomyces tsukubensis</name>
    <dbReference type="NCBI Taxonomy" id="83656"/>
    <lineage>
        <taxon>Bacteria</taxon>
        <taxon>Bacillati</taxon>
        <taxon>Actinomycetota</taxon>
        <taxon>Actinomycetes</taxon>
        <taxon>Kitasatosporales</taxon>
        <taxon>Streptomycetaceae</taxon>
        <taxon>Streptomyces</taxon>
    </lineage>
</organism>
<dbReference type="Proteomes" id="UP000190539">
    <property type="component" value="Unassembled WGS sequence"/>
</dbReference>
<evidence type="ECO:0000259" key="7">
    <source>
        <dbReference type="Pfam" id="PF00482"/>
    </source>
</evidence>
<evidence type="ECO:0000256" key="4">
    <source>
        <dbReference type="ARBA" id="ARBA00022989"/>
    </source>
</evidence>
<dbReference type="STRING" id="83656.B1H18_09505"/>
<accession>A0A1V4ACG8</accession>
<comment type="caution">
    <text evidence="8">The sequence shown here is derived from an EMBL/GenBank/DDBJ whole genome shotgun (WGS) entry which is preliminary data.</text>
</comment>
<dbReference type="Pfam" id="PF00482">
    <property type="entry name" value="T2SSF"/>
    <property type="match status" value="1"/>
</dbReference>
<gene>
    <name evidence="8" type="ORF">B1H18_09505</name>
</gene>
<sequence length="252" mass="25629">MAVAFLATVLSVRREERVTGRRLDRIRMRGVSGGSGRRWPASGAGAARKYLPVVGVVAGGYALVGGFVGLLVGLVAAGGVEWQRRRVAVRDPGDREADNDLAAARAQLPLAADLLSACIAAGAGPVAAARAVGESLDGPVGVRLAQAAAEVRLGGEPAEAWRRVGALPGAAALARLLERSGESGAPAAEPVARLAAECRAEWARDSTARVRRAAVLVTAPVGLCFLPAFLTVGVVPVLIGLTGDLLQAGIGK</sequence>
<dbReference type="AlphaFoldDB" id="A0A1V4ACG8"/>
<feature type="domain" description="Type II secretion system protein GspF" evidence="7">
    <location>
        <begin position="112"/>
        <end position="234"/>
    </location>
</feature>
<name>A0A1V4ACG8_9ACTN</name>
<evidence type="ECO:0000256" key="5">
    <source>
        <dbReference type="ARBA" id="ARBA00023136"/>
    </source>
</evidence>